<evidence type="ECO:0000256" key="4">
    <source>
        <dbReference type="ARBA" id="ARBA00023239"/>
    </source>
</evidence>
<dbReference type="Gene3D" id="1.50.10.130">
    <property type="entry name" value="Terpene synthase, N-terminal domain"/>
    <property type="match status" value="1"/>
</dbReference>
<evidence type="ECO:0000313" key="9">
    <source>
        <dbReference type="RefSeq" id="XP_022140145.1"/>
    </source>
</evidence>
<dbReference type="InterPro" id="IPR008930">
    <property type="entry name" value="Terpenoid_cyclase/PrenylTrfase"/>
</dbReference>
<organism evidence="8 9">
    <name type="scientific">Momordica charantia</name>
    <name type="common">Bitter gourd</name>
    <name type="synonym">Balsam pear</name>
    <dbReference type="NCBI Taxonomy" id="3673"/>
    <lineage>
        <taxon>Eukaryota</taxon>
        <taxon>Viridiplantae</taxon>
        <taxon>Streptophyta</taxon>
        <taxon>Embryophyta</taxon>
        <taxon>Tracheophyta</taxon>
        <taxon>Spermatophyta</taxon>
        <taxon>Magnoliopsida</taxon>
        <taxon>eudicotyledons</taxon>
        <taxon>Gunneridae</taxon>
        <taxon>Pentapetalae</taxon>
        <taxon>rosids</taxon>
        <taxon>fabids</taxon>
        <taxon>Cucurbitales</taxon>
        <taxon>Cucurbitaceae</taxon>
        <taxon>Momordiceae</taxon>
        <taxon>Momordica</taxon>
    </lineage>
</organism>
<dbReference type="KEGG" id="mcha:111010875"/>
<evidence type="ECO:0000256" key="1">
    <source>
        <dbReference type="ARBA" id="ARBA00001946"/>
    </source>
</evidence>
<dbReference type="GO" id="GO:0010333">
    <property type="term" value="F:terpene synthase activity"/>
    <property type="evidence" value="ECO:0007669"/>
    <property type="project" value="InterPro"/>
</dbReference>
<sequence length="596" mass="68159">MAAAAQLIVQIRPQFSSSSSSSFHPSPMASMQKGSPLSPQVAKVSSPHHNPPFQKWTIPLNHSLLPTSIPADSESTHLTDKMSIEYGREMKTLRHLISETAEIDPLERLNMIDAIQRLGIDHCFREEIEAILQTQYTIVNHPLAPRSGLHEVALCFRLLRQHGHFVSADVFESFMDKEGHLGKEVREDIEGLTALYEASQLCLPQEDKLEKIGNLSGHMLKISIGNLDDHWANHVISNTLANPFHKSLANFLVKNYFGFEDYHLRATNKWIYVFQKMAKLEFNRVQSIHQQEISQLSRWWGQTGLSKELEFARDQPLKWYICSLAFLTDPIFSEERVDLAKSLSFIYLVDDIYDLYGSLEQLRLFTKAIQRWDLAAIDNLPHSMKICYIKLYETTNEISNKFFQKHGWNPINSLQKSWATLCDAFLVEAEWFASGNLPSAKEYLRNGALSCGVHVVLAHIFFLLGQGINKQTELLLDSNPGIVSSTATILRLCDDLGSAKDENQEGYDGSYIECYMKENPEICLDSTRQRVKHMISDAWKRLNHESLSPNQFPRTFIQASQNIARFVPLLYGYDENQNLPTLEELMKYVLYESVQI</sequence>
<dbReference type="AlphaFoldDB" id="A0A6J1CEA4"/>
<gene>
    <name evidence="9" type="primary">LOC111010875</name>
</gene>
<evidence type="ECO:0000259" key="7">
    <source>
        <dbReference type="Pfam" id="PF03936"/>
    </source>
</evidence>
<comment type="cofactor">
    <cofactor evidence="1">
        <name>Mg(2+)</name>
        <dbReference type="ChEBI" id="CHEBI:18420"/>
    </cofactor>
</comment>
<name>A0A6J1CEA4_MOMCH</name>
<dbReference type="GO" id="GO:0000287">
    <property type="term" value="F:magnesium ion binding"/>
    <property type="evidence" value="ECO:0007669"/>
    <property type="project" value="InterPro"/>
</dbReference>
<dbReference type="Proteomes" id="UP000504603">
    <property type="component" value="Unplaced"/>
</dbReference>
<dbReference type="SFLD" id="SFLDG01019">
    <property type="entry name" value="Terpene_Cyclase_Like_1_C_Termi"/>
    <property type="match status" value="1"/>
</dbReference>
<dbReference type="Gene3D" id="1.10.600.10">
    <property type="entry name" value="Farnesyl Diphosphate Synthase"/>
    <property type="match status" value="1"/>
</dbReference>
<evidence type="ECO:0000259" key="6">
    <source>
        <dbReference type="Pfam" id="PF01397"/>
    </source>
</evidence>
<accession>A0A6J1CEA4</accession>
<dbReference type="GeneID" id="111010875"/>
<dbReference type="SUPFAM" id="SSF48239">
    <property type="entry name" value="Terpenoid cyclases/Protein prenyltransferases"/>
    <property type="match status" value="1"/>
</dbReference>
<dbReference type="InterPro" id="IPR008949">
    <property type="entry name" value="Isoprenoid_synthase_dom_sf"/>
</dbReference>
<dbReference type="InterPro" id="IPR036965">
    <property type="entry name" value="Terpene_synth_N_sf"/>
</dbReference>
<dbReference type="PANTHER" id="PTHR31225:SF0">
    <property type="entry name" value="S-(+)-LINALOOL SYNTHASE, CHLOROPLASTIC"/>
    <property type="match status" value="1"/>
</dbReference>
<keyword evidence="3" id="KW-0460">Magnesium</keyword>
<dbReference type="GO" id="GO:0016114">
    <property type="term" value="P:terpenoid biosynthetic process"/>
    <property type="evidence" value="ECO:0007669"/>
    <property type="project" value="InterPro"/>
</dbReference>
<dbReference type="Pfam" id="PF01397">
    <property type="entry name" value="Terpene_synth"/>
    <property type="match status" value="1"/>
</dbReference>
<evidence type="ECO:0000313" key="8">
    <source>
        <dbReference type="Proteomes" id="UP000504603"/>
    </source>
</evidence>
<reference evidence="9" key="1">
    <citation type="submission" date="2025-08" db="UniProtKB">
        <authorList>
            <consortium name="RefSeq"/>
        </authorList>
    </citation>
    <scope>IDENTIFICATION</scope>
    <source>
        <strain evidence="9">OHB3-1</strain>
    </source>
</reference>
<keyword evidence="8" id="KW-1185">Reference proteome</keyword>
<keyword evidence="4" id="KW-0456">Lyase</keyword>
<keyword evidence="2" id="KW-0479">Metal-binding</keyword>
<dbReference type="InterPro" id="IPR034741">
    <property type="entry name" value="Terpene_cyclase-like_1_C"/>
</dbReference>
<dbReference type="InterPro" id="IPR005630">
    <property type="entry name" value="Terpene_synthase_metal-bd"/>
</dbReference>
<feature type="region of interest" description="Disordered" evidence="5">
    <location>
        <begin position="16"/>
        <end position="48"/>
    </location>
</feature>
<evidence type="ECO:0000256" key="3">
    <source>
        <dbReference type="ARBA" id="ARBA00022842"/>
    </source>
</evidence>
<dbReference type="InterPro" id="IPR050148">
    <property type="entry name" value="Terpene_synthase-like"/>
</dbReference>
<protein>
    <submittedName>
        <fullName evidence="9">(3S,6E)-nerolidol synthase 1-like</fullName>
    </submittedName>
</protein>
<dbReference type="InterPro" id="IPR001906">
    <property type="entry name" value="Terpene_synth_N"/>
</dbReference>
<feature type="domain" description="Terpene synthase N-terminal" evidence="6">
    <location>
        <begin position="80"/>
        <end position="227"/>
    </location>
</feature>
<dbReference type="OrthoDB" id="1921927at2759"/>
<feature type="domain" description="Terpene synthase metal-binding" evidence="7">
    <location>
        <begin position="303"/>
        <end position="540"/>
    </location>
</feature>
<evidence type="ECO:0000256" key="5">
    <source>
        <dbReference type="SAM" id="MobiDB-lite"/>
    </source>
</evidence>
<evidence type="ECO:0000256" key="2">
    <source>
        <dbReference type="ARBA" id="ARBA00022723"/>
    </source>
</evidence>
<proteinExistence type="predicted"/>
<dbReference type="SFLD" id="SFLDS00005">
    <property type="entry name" value="Isoprenoid_Synthase_Type_I"/>
    <property type="match status" value="1"/>
</dbReference>
<dbReference type="Pfam" id="PF03936">
    <property type="entry name" value="Terpene_synth_C"/>
    <property type="match status" value="1"/>
</dbReference>
<dbReference type="PANTHER" id="PTHR31225">
    <property type="entry name" value="OS04G0344100 PROTEIN-RELATED"/>
    <property type="match status" value="1"/>
</dbReference>
<dbReference type="SUPFAM" id="SSF48576">
    <property type="entry name" value="Terpenoid synthases"/>
    <property type="match status" value="1"/>
</dbReference>
<dbReference type="RefSeq" id="XP_022140145.1">
    <property type="nucleotide sequence ID" value="XM_022284453.1"/>
</dbReference>